<accession>A0A317DTX1</accession>
<feature type="transmembrane region" description="Helical" evidence="1">
    <location>
        <begin position="198"/>
        <end position="217"/>
    </location>
</feature>
<feature type="transmembrane region" description="Helical" evidence="1">
    <location>
        <begin position="41"/>
        <end position="63"/>
    </location>
</feature>
<sequence length="290" mass="28512">MSQGYVIFASLAVPALCLSAGAKGLFAGASATPPLDLELQVAPTAVAIALSVLAGWGIAAVLAPRGWALALALPGLGIAAAAGPAEALLCLGWLVLGLAILRLAEGQELTPLIGAGLALGALPLVHPAGHAFTLVALPLLAACLPAPLIVGRAAAGAFLLLGLPALGLPLIFTLLAWSHVLPDFELPMQGQGGRSAPSAPGIAAALLIAALPLLPLGPDERGRRLATCALLVLPIPAVLLQGLGGSPVSAAMALAPAFTAAGLIETRRPAVLLALVWGAAGLAVLAPGGW</sequence>
<dbReference type="AlphaFoldDB" id="A0A317DTX1"/>
<comment type="caution">
    <text evidence="2">The sequence shown here is derived from an EMBL/GenBank/DDBJ whole genome shotgun (WGS) entry which is preliminary data.</text>
</comment>
<feature type="transmembrane region" description="Helical" evidence="1">
    <location>
        <begin position="224"/>
        <end position="242"/>
    </location>
</feature>
<keyword evidence="1" id="KW-0812">Transmembrane</keyword>
<evidence type="ECO:0000313" key="3">
    <source>
        <dbReference type="Proteomes" id="UP000245461"/>
    </source>
</evidence>
<evidence type="ECO:0000256" key="1">
    <source>
        <dbReference type="SAM" id="Phobius"/>
    </source>
</evidence>
<keyword evidence="3" id="KW-1185">Reference proteome</keyword>
<feature type="transmembrane region" description="Helical" evidence="1">
    <location>
        <begin position="75"/>
        <end position="101"/>
    </location>
</feature>
<name>A0A317DTX1_9PROT</name>
<feature type="transmembrane region" description="Helical" evidence="1">
    <location>
        <begin position="271"/>
        <end position="289"/>
    </location>
</feature>
<feature type="transmembrane region" description="Helical" evidence="1">
    <location>
        <begin position="157"/>
        <end position="178"/>
    </location>
</feature>
<organism evidence="2 3">
    <name type="scientific">Zavarzinia aquatilis</name>
    <dbReference type="NCBI Taxonomy" id="2211142"/>
    <lineage>
        <taxon>Bacteria</taxon>
        <taxon>Pseudomonadati</taxon>
        <taxon>Pseudomonadota</taxon>
        <taxon>Alphaproteobacteria</taxon>
        <taxon>Rhodospirillales</taxon>
        <taxon>Zavarziniaceae</taxon>
        <taxon>Zavarzinia</taxon>
    </lineage>
</organism>
<proteinExistence type="predicted"/>
<dbReference type="RefSeq" id="WP_109907957.1">
    <property type="nucleotide sequence ID" value="NZ_QGLE01000017.1"/>
</dbReference>
<keyword evidence="1" id="KW-1133">Transmembrane helix</keyword>
<protein>
    <submittedName>
        <fullName evidence="2">Uncharacterized protein</fullName>
    </submittedName>
</protein>
<dbReference type="EMBL" id="QGLE01000017">
    <property type="protein sequence ID" value="PWR18138.1"/>
    <property type="molecule type" value="Genomic_DNA"/>
</dbReference>
<reference evidence="2 3" key="1">
    <citation type="submission" date="2018-05" db="EMBL/GenBank/DDBJ databases">
        <title>Zavarzinia sp. HR-AS.</title>
        <authorList>
            <person name="Lee Y."/>
            <person name="Jeon C.O."/>
        </authorList>
    </citation>
    <scope>NUCLEOTIDE SEQUENCE [LARGE SCALE GENOMIC DNA]</scope>
    <source>
        <strain evidence="2 3">HR-AS</strain>
    </source>
</reference>
<dbReference type="Proteomes" id="UP000245461">
    <property type="component" value="Unassembled WGS sequence"/>
</dbReference>
<keyword evidence="1" id="KW-0472">Membrane</keyword>
<feature type="transmembrane region" description="Helical" evidence="1">
    <location>
        <begin position="131"/>
        <end position="150"/>
    </location>
</feature>
<evidence type="ECO:0000313" key="2">
    <source>
        <dbReference type="EMBL" id="PWR18138.1"/>
    </source>
</evidence>
<gene>
    <name evidence="2" type="ORF">DKG74_20050</name>
</gene>